<proteinExistence type="predicted"/>
<dbReference type="EMBL" id="PQXO01000036">
    <property type="protein sequence ID" value="TGO91172.1"/>
    <property type="molecule type" value="Genomic_DNA"/>
</dbReference>
<dbReference type="AlphaFoldDB" id="A0A4Z1L2W1"/>
<feature type="transmembrane region" description="Helical" evidence="1">
    <location>
        <begin position="45"/>
        <end position="66"/>
    </location>
</feature>
<organism evidence="2 3">
    <name type="scientific">Botrytis porri</name>
    <dbReference type="NCBI Taxonomy" id="87229"/>
    <lineage>
        <taxon>Eukaryota</taxon>
        <taxon>Fungi</taxon>
        <taxon>Dikarya</taxon>
        <taxon>Ascomycota</taxon>
        <taxon>Pezizomycotina</taxon>
        <taxon>Leotiomycetes</taxon>
        <taxon>Helotiales</taxon>
        <taxon>Sclerotiniaceae</taxon>
        <taxon>Botrytis</taxon>
    </lineage>
</organism>
<dbReference type="Proteomes" id="UP000297280">
    <property type="component" value="Unassembled WGS sequence"/>
</dbReference>
<gene>
    <name evidence="2" type="ORF">BPOR_0036g00020</name>
</gene>
<accession>A0A4Z1L2W1</accession>
<protein>
    <submittedName>
        <fullName evidence="2">Uncharacterized protein</fullName>
    </submittedName>
</protein>
<keyword evidence="1" id="KW-1133">Transmembrane helix</keyword>
<comment type="caution">
    <text evidence="2">The sequence shown here is derived from an EMBL/GenBank/DDBJ whole genome shotgun (WGS) entry which is preliminary data.</text>
</comment>
<reference evidence="2 3" key="1">
    <citation type="submission" date="2017-12" db="EMBL/GenBank/DDBJ databases">
        <title>Comparative genomics of Botrytis spp.</title>
        <authorList>
            <person name="Valero-Jimenez C.A."/>
            <person name="Tapia P."/>
            <person name="Veloso J."/>
            <person name="Silva-Moreno E."/>
            <person name="Staats M."/>
            <person name="Valdes J.H."/>
            <person name="Van Kan J.A.L."/>
        </authorList>
    </citation>
    <scope>NUCLEOTIDE SEQUENCE [LARGE SCALE GENOMIC DNA]</scope>
    <source>
        <strain evidence="2 3">MUCL3349</strain>
    </source>
</reference>
<evidence type="ECO:0000256" key="1">
    <source>
        <dbReference type="SAM" id="Phobius"/>
    </source>
</evidence>
<evidence type="ECO:0000313" key="2">
    <source>
        <dbReference type="EMBL" id="TGO91172.1"/>
    </source>
</evidence>
<sequence length="89" mass="10408">MKDPSYFKLLSQLFVILENQYNLDEVYLPTYLPTYLPFSNLHSSLFTFFSLLCSLLSYYLGPYLFVIHYTQESLPLLSPTLPQPYTPPT</sequence>
<keyword evidence="3" id="KW-1185">Reference proteome</keyword>
<keyword evidence="1" id="KW-0472">Membrane</keyword>
<keyword evidence="1" id="KW-0812">Transmembrane</keyword>
<name>A0A4Z1L2W1_9HELO</name>
<evidence type="ECO:0000313" key="3">
    <source>
        <dbReference type="Proteomes" id="UP000297280"/>
    </source>
</evidence>